<reference evidence="2 3" key="1">
    <citation type="journal article" date="2019" name="Int. J. Syst. Evol. Microbiol.">
        <title>The Global Catalogue of Microorganisms (GCM) 10K type strain sequencing project: providing services to taxonomists for standard genome sequencing and annotation.</title>
        <authorList>
            <consortium name="The Broad Institute Genomics Platform"/>
            <consortium name="The Broad Institute Genome Sequencing Center for Infectious Disease"/>
            <person name="Wu L."/>
            <person name="Ma J."/>
        </authorList>
    </citation>
    <scope>NUCLEOTIDE SEQUENCE [LARGE SCALE GENOMIC DNA]</scope>
    <source>
        <strain evidence="2 3">JCM 3272</strain>
    </source>
</reference>
<dbReference type="Proteomes" id="UP001501444">
    <property type="component" value="Unassembled WGS sequence"/>
</dbReference>
<feature type="compositionally biased region" description="Low complexity" evidence="1">
    <location>
        <begin position="19"/>
        <end position="29"/>
    </location>
</feature>
<comment type="caution">
    <text evidence="2">The sequence shown here is derived from an EMBL/GenBank/DDBJ whole genome shotgun (WGS) entry which is preliminary data.</text>
</comment>
<proteinExistence type="predicted"/>
<sequence length="60" mass="6351">MWTSARGKDIAEHRRSARPRAVTAPAPAVRADRNTLVAPSAGKDRTLEAASFAPGPGNLR</sequence>
<keyword evidence="3" id="KW-1185">Reference proteome</keyword>
<evidence type="ECO:0000313" key="3">
    <source>
        <dbReference type="Proteomes" id="UP001501444"/>
    </source>
</evidence>
<feature type="region of interest" description="Disordered" evidence="1">
    <location>
        <begin position="1"/>
        <end position="60"/>
    </location>
</feature>
<evidence type="ECO:0000256" key="1">
    <source>
        <dbReference type="SAM" id="MobiDB-lite"/>
    </source>
</evidence>
<evidence type="ECO:0000313" key="2">
    <source>
        <dbReference type="EMBL" id="GAA2362643.1"/>
    </source>
</evidence>
<dbReference type="EMBL" id="BAAARV010000056">
    <property type="protein sequence ID" value="GAA2362643.1"/>
    <property type="molecule type" value="Genomic_DNA"/>
</dbReference>
<name>A0ABN3GW46_9ACTN</name>
<protein>
    <submittedName>
        <fullName evidence="2">Uncharacterized protein</fullName>
    </submittedName>
</protein>
<feature type="compositionally biased region" description="Basic and acidic residues" evidence="1">
    <location>
        <begin position="1"/>
        <end position="14"/>
    </location>
</feature>
<organism evidence="2 3">
    <name type="scientific">Dactylosporangium salmoneum</name>
    <dbReference type="NCBI Taxonomy" id="53361"/>
    <lineage>
        <taxon>Bacteria</taxon>
        <taxon>Bacillati</taxon>
        <taxon>Actinomycetota</taxon>
        <taxon>Actinomycetes</taxon>
        <taxon>Micromonosporales</taxon>
        <taxon>Micromonosporaceae</taxon>
        <taxon>Dactylosporangium</taxon>
    </lineage>
</organism>
<accession>A0ABN3GW46</accession>
<gene>
    <name evidence="2" type="ORF">GCM10010170_058880</name>
</gene>